<evidence type="ECO:0000313" key="2">
    <source>
        <dbReference type="Proteomes" id="UP001341840"/>
    </source>
</evidence>
<protein>
    <recommendedName>
        <fullName evidence="3">RNase H type-1 domain-containing protein</fullName>
    </recommendedName>
</protein>
<sequence>MSLLVDWNPPHGTTVKVNCDAIVFNDHLMTGFGCVIRDSGRFWVKRDLTLAWECGLRDVSYETDSLDAFLATQPSSHPEHVADADLIMKIHEVLKWNWNAKVVLI</sequence>
<keyword evidence="2" id="KW-1185">Reference proteome</keyword>
<dbReference type="EMBL" id="JASCZI010151798">
    <property type="protein sequence ID" value="MED6174488.1"/>
    <property type="molecule type" value="Genomic_DNA"/>
</dbReference>
<evidence type="ECO:0000313" key="1">
    <source>
        <dbReference type="EMBL" id="MED6174488.1"/>
    </source>
</evidence>
<name>A0ABU6VQM9_9FABA</name>
<comment type="caution">
    <text evidence="1">The sequence shown here is derived from an EMBL/GenBank/DDBJ whole genome shotgun (WGS) entry which is preliminary data.</text>
</comment>
<dbReference type="Proteomes" id="UP001341840">
    <property type="component" value="Unassembled WGS sequence"/>
</dbReference>
<accession>A0ABU6VQM9</accession>
<reference evidence="1 2" key="1">
    <citation type="journal article" date="2023" name="Plants (Basel)">
        <title>Bridging the Gap: Combining Genomics and Transcriptomics Approaches to Understand Stylosanthes scabra, an Orphan Legume from the Brazilian Caatinga.</title>
        <authorList>
            <person name="Ferreira-Neto J.R.C."/>
            <person name="da Silva M.D."/>
            <person name="Binneck E."/>
            <person name="de Melo N.F."/>
            <person name="da Silva R.H."/>
            <person name="de Melo A.L.T.M."/>
            <person name="Pandolfi V."/>
            <person name="Bustamante F.O."/>
            <person name="Brasileiro-Vidal A.C."/>
            <person name="Benko-Iseppon A.M."/>
        </authorList>
    </citation>
    <scope>NUCLEOTIDE SEQUENCE [LARGE SCALE GENOMIC DNA]</scope>
    <source>
        <tissue evidence="1">Leaves</tissue>
    </source>
</reference>
<organism evidence="1 2">
    <name type="scientific">Stylosanthes scabra</name>
    <dbReference type="NCBI Taxonomy" id="79078"/>
    <lineage>
        <taxon>Eukaryota</taxon>
        <taxon>Viridiplantae</taxon>
        <taxon>Streptophyta</taxon>
        <taxon>Embryophyta</taxon>
        <taxon>Tracheophyta</taxon>
        <taxon>Spermatophyta</taxon>
        <taxon>Magnoliopsida</taxon>
        <taxon>eudicotyledons</taxon>
        <taxon>Gunneridae</taxon>
        <taxon>Pentapetalae</taxon>
        <taxon>rosids</taxon>
        <taxon>fabids</taxon>
        <taxon>Fabales</taxon>
        <taxon>Fabaceae</taxon>
        <taxon>Papilionoideae</taxon>
        <taxon>50 kb inversion clade</taxon>
        <taxon>dalbergioids sensu lato</taxon>
        <taxon>Dalbergieae</taxon>
        <taxon>Pterocarpus clade</taxon>
        <taxon>Stylosanthes</taxon>
    </lineage>
</organism>
<gene>
    <name evidence="1" type="ORF">PIB30_069472</name>
</gene>
<proteinExistence type="predicted"/>
<evidence type="ECO:0008006" key="3">
    <source>
        <dbReference type="Google" id="ProtNLM"/>
    </source>
</evidence>